<dbReference type="GO" id="GO:0005506">
    <property type="term" value="F:iron ion binding"/>
    <property type="evidence" value="ECO:0007669"/>
    <property type="project" value="InterPro"/>
</dbReference>
<dbReference type="Proteomes" id="UP001265746">
    <property type="component" value="Unassembled WGS sequence"/>
</dbReference>
<dbReference type="PROSITE" id="PS00086">
    <property type="entry name" value="CYTOCHROME_P450"/>
    <property type="match status" value="4"/>
</dbReference>
<dbReference type="SUPFAM" id="SSF48264">
    <property type="entry name" value="Cytochrome P450"/>
    <property type="match status" value="4"/>
</dbReference>
<dbReference type="InterPro" id="IPR002401">
    <property type="entry name" value="Cyt_P450_E_grp-I"/>
</dbReference>
<dbReference type="Gene3D" id="1.10.630.10">
    <property type="entry name" value="Cytochrome P450"/>
    <property type="match status" value="4"/>
</dbReference>
<evidence type="ECO:0000256" key="1">
    <source>
        <dbReference type="ARBA" id="ARBA00001971"/>
    </source>
</evidence>
<dbReference type="InterPro" id="IPR036396">
    <property type="entry name" value="Cyt_P450_sf"/>
</dbReference>
<dbReference type="PRINTS" id="PR00463">
    <property type="entry name" value="EP450I"/>
</dbReference>
<dbReference type="GO" id="GO:0020037">
    <property type="term" value="F:heme binding"/>
    <property type="evidence" value="ECO:0007669"/>
    <property type="project" value="InterPro"/>
</dbReference>
<comment type="caution">
    <text evidence="9">The sequence shown here is derived from an EMBL/GenBank/DDBJ whole genome shotgun (WGS) entry which is preliminary data.</text>
</comment>
<evidence type="ECO:0000313" key="9">
    <source>
        <dbReference type="EMBL" id="KAK2595835.1"/>
    </source>
</evidence>
<evidence type="ECO:0000256" key="5">
    <source>
        <dbReference type="ARBA" id="ARBA00023002"/>
    </source>
</evidence>
<comment type="cofactor">
    <cofactor evidence="1 8">
        <name>heme</name>
        <dbReference type="ChEBI" id="CHEBI:30413"/>
    </cofactor>
</comment>
<keyword evidence="5" id="KW-0560">Oxidoreductase</keyword>
<dbReference type="InterPro" id="IPR001128">
    <property type="entry name" value="Cyt_P450"/>
</dbReference>
<dbReference type="PANTHER" id="PTHR46206:SF2">
    <property type="entry name" value="CYTOCHROME P450 MONOOXYGENASE AUSG-RELATED"/>
    <property type="match status" value="1"/>
</dbReference>
<evidence type="ECO:0000256" key="3">
    <source>
        <dbReference type="ARBA" id="ARBA00022617"/>
    </source>
</evidence>
<feature type="binding site" description="axial binding residue" evidence="8">
    <location>
        <position position="425"/>
    </location>
    <ligand>
        <name>heme</name>
        <dbReference type="ChEBI" id="CHEBI:30413"/>
    </ligand>
    <ligandPart>
        <name>Fe</name>
        <dbReference type="ChEBI" id="CHEBI:18248"/>
    </ligandPart>
</feature>
<sequence length="1787" mass="204605">MKFFQATSCAAALYVFGISIYRLFFHPIARFPGPRLAALSDLWMHWTTMTGRQHMIILDLHRKYGDVVRVGPNELSFSCVQSFRDIYGHAKTPEKRFLKTEMYDNGEPPRVSTARDPALHAQQRKTLSNAFSAKALRDQESVIQKYIDLFVDKLDQWGDSGRKAINITPAVNWLMFDIIGDLSFGESFDSVADGKEPFWISMFMGALYFPLIKRIGKQFPLLKLVFPIVIPGLREHAKNLETHRQLARKKAQRRIEMGDMGRIDFFSHILKRGAWDDDTIASHTQLLVISGSEPIATALAATMYYLLKNPECLAKLQHEIRSTFTSDQEITGETTSRLEYLNGVIEEGIRLFPPSVVVLARYSPGATIGGHYVPPGVSVFNNGYTMSRDPRYWEEPEAFRPERWIGDSRDERRASQPFSTGPRGCLGINLVYLDVRLTMAKLVLHYDWELESKDLVWERDVVLQGVWKKPAQWIKFHRPFRVMTEKDEMIILPATMAHDIRNDPNLGFNPFIAKVCQVTEPMADEMSKACTELLTEDTRWHEVVLKNVLLDVVSRLSSRVFMGEELCRNPEWLKLTKEYTVSGPMAATFLHLFPRPLRPLMACFLPITRALRRQLRQSLAIMQPFLEKRRLEKEAFLREGKSPKAYADAAEWFEQVAKGTKFNAHYLQLGLAFAAVHSSADALNHAMLEILQKPEIIQPMREEIISVLGTDEWSKRTLFKLRLMDSVLKESQRLKPVLLVTMNREALRDTTLPDGTLLKKGEAIGVASHCMRDQETWDQPNVFDPYRFVRMREDPKEENSWQFASTSSRHLGFGHGDHGCPGRFFVSHELKIALCHLLLKYDWKLAPGCKPQIEEAGYFLNSDSKARIFCYAISVGVYNVFFHPLKDYPGPKLWTVSRIPYSSMYLSGDAHRRLLSLHRRYGPVVRVAPNELSYNHPDAWKDIMGRRRTPNGENGRDPAFFSKDILHSIIAADKENHSRIRHNLARSFSPQALRDQQPIIQHYVDMLISRLRQQCDNGRRAINLVRWLNYTTFDIVGDLAFGEPFHCLEASDYVPFVELVFQSIKSAAFLFCARRYPLIEGFLMLLVPKSVRRKLQDHYDWTQERVSKTLSAKKDRPGFMEALVGYGNSGLKSTEKLTEIEVLATSNTLIVAGSETTATVLSATLYYLTTHPRVLSTLTEEVRSTFSSEKDITLLSVQTLRYTLAVLDETMRIHPAVPTGPPRLIAKGGDTVLNQYVPEDTVVSVWQWPLYHNPDYFTLPDSFIPERWIDDERFAQDKTHAFNSEVPFSHGPRDCIGRNPSFHLWMHFFLTKRSLAYAEMRLILARLVWNFDLKLADESRGWAEASKVFLLWEKGPLMVDKEHLVSLTRWSYKYFHANIPGFEAFLEGSNDNQVVRNVILKFLTTKNLAKVTEPLKEEVGLALSDLFTEDKAVLGVIRPILGSAKLMMSSESTEWRSVPLRPTVARLVARMAFRVFLGEPLCRDEAWLKIATEYATTGWQAANELRDWPEILRPYVHWFLPMCTAARAQVKAARDIISPHVEKRRELRSQGHKFNDALEWFEEASKGAPYDPVIIQLILSLAALHGTTDLICQVMTQIAKHPEMVGPLREEFLAVIKASGLTQNGLTQMKLLDSFIKECQRVKPIHSATMRRVALQDLRLSDGTVIPKGGMLAVSTHRFWDPSVHANPDVFDAFRWLRMGEQPGKTHFAQLISTSPDHLGFSHGLHACPGRFFAAKEVKVAIIHLLSKYEWKTPDDWVETNPENSFNIATDPWLKIQIRRREDKITV</sequence>
<dbReference type="CDD" id="cd11058">
    <property type="entry name" value="CYP60B-like"/>
    <property type="match status" value="2"/>
</dbReference>
<keyword evidence="4 8" id="KW-0479">Metal-binding</keyword>
<evidence type="ECO:0000256" key="8">
    <source>
        <dbReference type="PIRSR" id="PIRSR602401-1"/>
    </source>
</evidence>
<keyword evidence="10" id="KW-1185">Reference proteome</keyword>
<gene>
    <name evidence="9" type="ORF">N8I77_013628</name>
</gene>
<dbReference type="InterPro" id="IPR017972">
    <property type="entry name" value="Cyt_P450_CS"/>
</dbReference>
<dbReference type="PRINTS" id="PR00385">
    <property type="entry name" value="P450"/>
</dbReference>
<evidence type="ECO:0000313" key="10">
    <source>
        <dbReference type="Proteomes" id="UP001265746"/>
    </source>
</evidence>
<dbReference type="EMBL" id="JAUJFL010000013">
    <property type="protein sequence ID" value="KAK2595835.1"/>
    <property type="molecule type" value="Genomic_DNA"/>
</dbReference>
<dbReference type="GO" id="GO:0016705">
    <property type="term" value="F:oxidoreductase activity, acting on paired donors, with incorporation or reduction of molecular oxygen"/>
    <property type="evidence" value="ECO:0007669"/>
    <property type="project" value="InterPro"/>
</dbReference>
<organism evidence="9 10">
    <name type="scientific">Phomopsis amygdali</name>
    <name type="common">Fusicoccum amygdali</name>
    <dbReference type="NCBI Taxonomy" id="1214568"/>
    <lineage>
        <taxon>Eukaryota</taxon>
        <taxon>Fungi</taxon>
        <taxon>Dikarya</taxon>
        <taxon>Ascomycota</taxon>
        <taxon>Pezizomycotina</taxon>
        <taxon>Sordariomycetes</taxon>
        <taxon>Sordariomycetidae</taxon>
        <taxon>Diaporthales</taxon>
        <taxon>Diaporthaceae</taxon>
        <taxon>Diaporthe</taxon>
    </lineage>
</organism>
<evidence type="ECO:0000256" key="7">
    <source>
        <dbReference type="ARBA" id="ARBA00023033"/>
    </source>
</evidence>
<accession>A0AAD9VWC5</accession>
<keyword evidence="7" id="KW-0503">Monooxygenase</keyword>
<dbReference type="GO" id="GO:0004497">
    <property type="term" value="F:monooxygenase activity"/>
    <property type="evidence" value="ECO:0007669"/>
    <property type="project" value="InterPro"/>
</dbReference>
<proteinExistence type="inferred from homology"/>
<protein>
    <submittedName>
        <fullName evidence="9">Uncharacterized protein</fullName>
    </submittedName>
</protein>
<evidence type="ECO:0000256" key="2">
    <source>
        <dbReference type="ARBA" id="ARBA00010617"/>
    </source>
</evidence>
<dbReference type="PANTHER" id="PTHR46206">
    <property type="entry name" value="CYTOCHROME P450"/>
    <property type="match status" value="1"/>
</dbReference>
<comment type="similarity">
    <text evidence="2">Belongs to the cytochrome P450 family.</text>
</comment>
<dbReference type="Pfam" id="PF00067">
    <property type="entry name" value="p450"/>
    <property type="match status" value="4"/>
</dbReference>
<name>A0AAD9VWC5_PHOAM</name>
<reference evidence="9" key="1">
    <citation type="submission" date="2023-06" db="EMBL/GenBank/DDBJ databases">
        <authorList>
            <person name="Noh H."/>
        </authorList>
    </citation>
    <scope>NUCLEOTIDE SEQUENCE</scope>
    <source>
        <strain evidence="9">DUCC20226</strain>
    </source>
</reference>
<evidence type="ECO:0000256" key="4">
    <source>
        <dbReference type="ARBA" id="ARBA00022723"/>
    </source>
</evidence>
<keyword evidence="6 8" id="KW-0408">Iron</keyword>
<dbReference type="CDD" id="cd11041">
    <property type="entry name" value="CYP503A1-like"/>
    <property type="match status" value="2"/>
</dbReference>
<keyword evidence="3 8" id="KW-0349">Heme</keyword>
<evidence type="ECO:0000256" key="6">
    <source>
        <dbReference type="ARBA" id="ARBA00023004"/>
    </source>
</evidence>